<evidence type="ECO:0000313" key="2">
    <source>
        <dbReference type="Proteomes" id="UP001221898"/>
    </source>
</evidence>
<keyword evidence="2" id="KW-1185">Reference proteome</keyword>
<protein>
    <submittedName>
        <fullName evidence="1">Uncharacterized protein</fullName>
    </submittedName>
</protein>
<evidence type="ECO:0000313" key="1">
    <source>
        <dbReference type="EMBL" id="KAJ8412895.1"/>
    </source>
</evidence>
<organism evidence="1 2">
    <name type="scientific">Aldrovandia affinis</name>
    <dbReference type="NCBI Taxonomy" id="143900"/>
    <lineage>
        <taxon>Eukaryota</taxon>
        <taxon>Metazoa</taxon>
        <taxon>Chordata</taxon>
        <taxon>Craniata</taxon>
        <taxon>Vertebrata</taxon>
        <taxon>Euteleostomi</taxon>
        <taxon>Actinopterygii</taxon>
        <taxon>Neopterygii</taxon>
        <taxon>Teleostei</taxon>
        <taxon>Notacanthiformes</taxon>
        <taxon>Halosauridae</taxon>
        <taxon>Aldrovandia</taxon>
    </lineage>
</organism>
<dbReference type="EMBL" id="JAINUG010000017">
    <property type="protein sequence ID" value="KAJ8412895.1"/>
    <property type="molecule type" value="Genomic_DNA"/>
</dbReference>
<gene>
    <name evidence="1" type="ORF">AAFF_G00104770</name>
</gene>
<accession>A0AAD7T1W3</accession>
<comment type="caution">
    <text evidence="1">The sequence shown here is derived from an EMBL/GenBank/DDBJ whole genome shotgun (WGS) entry which is preliminary data.</text>
</comment>
<name>A0AAD7T1W3_9TELE</name>
<sequence length="69" mass="7189">MCARRAWLNPPDSSAAGQAGSAPLALIDAGFATPSRQLQISNRERECVIVATLCLLASYAKGPKGGEQC</sequence>
<proteinExistence type="predicted"/>
<dbReference type="Proteomes" id="UP001221898">
    <property type="component" value="Unassembled WGS sequence"/>
</dbReference>
<dbReference type="AlphaFoldDB" id="A0AAD7T1W3"/>
<reference evidence="1" key="1">
    <citation type="journal article" date="2023" name="Science">
        <title>Genome structures resolve the early diversification of teleost fishes.</title>
        <authorList>
            <person name="Parey E."/>
            <person name="Louis A."/>
            <person name="Montfort J."/>
            <person name="Bouchez O."/>
            <person name="Roques C."/>
            <person name="Iampietro C."/>
            <person name="Lluch J."/>
            <person name="Castinel A."/>
            <person name="Donnadieu C."/>
            <person name="Desvignes T."/>
            <person name="Floi Bucao C."/>
            <person name="Jouanno E."/>
            <person name="Wen M."/>
            <person name="Mejri S."/>
            <person name="Dirks R."/>
            <person name="Jansen H."/>
            <person name="Henkel C."/>
            <person name="Chen W.J."/>
            <person name="Zahm M."/>
            <person name="Cabau C."/>
            <person name="Klopp C."/>
            <person name="Thompson A.W."/>
            <person name="Robinson-Rechavi M."/>
            <person name="Braasch I."/>
            <person name="Lecointre G."/>
            <person name="Bobe J."/>
            <person name="Postlethwait J.H."/>
            <person name="Berthelot C."/>
            <person name="Roest Crollius H."/>
            <person name="Guiguen Y."/>
        </authorList>
    </citation>
    <scope>NUCLEOTIDE SEQUENCE</scope>
    <source>
        <strain evidence="1">NC1722</strain>
    </source>
</reference>